<dbReference type="Gene3D" id="1.10.10.160">
    <property type="match status" value="1"/>
</dbReference>
<dbReference type="InterPro" id="IPR000212">
    <property type="entry name" value="DNA_helicase_UvrD/REP"/>
</dbReference>
<evidence type="ECO:0000313" key="10">
    <source>
        <dbReference type="Proteomes" id="UP000494252"/>
    </source>
</evidence>
<evidence type="ECO:0000256" key="2">
    <source>
        <dbReference type="ARBA" id="ARBA00022801"/>
    </source>
</evidence>
<dbReference type="AlphaFoldDB" id="A0A6J5H559"/>
<evidence type="ECO:0000313" key="9">
    <source>
        <dbReference type="EMBL" id="CAB3810653.1"/>
    </source>
</evidence>
<feature type="binding site" evidence="7">
    <location>
        <begin position="28"/>
        <end position="35"/>
    </location>
    <ligand>
        <name>ATP</name>
        <dbReference type="ChEBI" id="CHEBI:30616"/>
    </ligand>
</feature>
<evidence type="ECO:0000256" key="7">
    <source>
        <dbReference type="PROSITE-ProRule" id="PRU00560"/>
    </source>
</evidence>
<dbReference type="GO" id="GO:0003677">
    <property type="term" value="F:DNA binding"/>
    <property type="evidence" value="ECO:0007669"/>
    <property type="project" value="UniProtKB-KW"/>
</dbReference>
<accession>A0A6J5H559</accession>
<dbReference type="InterPro" id="IPR013986">
    <property type="entry name" value="DExx_box_DNA_helicase_dom_sf"/>
</dbReference>
<dbReference type="SUPFAM" id="SSF52540">
    <property type="entry name" value="P-loop containing nucleoside triphosphate hydrolases"/>
    <property type="match status" value="1"/>
</dbReference>
<name>A0A6J5H559_9BURK</name>
<reference evidence="9 10" key="1">
    <citation type="submission" date="2020-04" db="EMBL/GenBank/DDBJ databases">
        <authorList>
            <person name="De Canck E."/>
        </authorList>
    </citation>
    <scope>NUCLEOTIDE SEQUENCE [LARGE SCALE GENOMIC DNA]</scope>
    <source>
        <strain evidence="9 10">LMG 27177</strain>
    </source>
</reference>
<keyword evidence="5" id="KW-0238">DNA-binding</keyword>
<evidence type="ECO:0000256" key="3">
    <source>
        <dbReference type="ARBA" id="ARBA00022806"/>
    </source>
</evidence>
<keyword evidence="10" id="KW-1185">Reference proteome</keyword>
<gene>
    <name evidence="9" type="primary">rep_3</name>
    <name evidence="9" type="ORF">LMG27177_07358</name>
</gene>
<dbReference type="GO" id="GO:0043138">
    <property type="term" value="F:3'-5' DNA helicase activity"/>
    <property type="evidence" value="ECO:0007669"/>
    <property type="project" value="TreeGrafter"/>
</dbReference>
<evidence type="ECO:0000256" key="6">
    <source>
        <dbReference type="ARBA" id="ARBA00034923"/>
    </source>
</evidence>
<dbReference type="RefSeq" id="WP_246291565.1">
    <property type="nucleotide sequence ID" value="NZ_CADIKI010000040.1"/>
</dbReference>
<feature type="domain" description="UvrD-like helicase ATP-binding" evidence="8">
    <location>
        <begin position="7"/>
        <end position="279"/>
    </location>
</feature>
<dbReference type="Gene3D" id="3.40.50.300">
    <property type="entry name" value="P-loop containing nucleotide triphosphate hydrolases"/>
    <property type="match status" value="1"/>
</dbReference>
<dbReference type="GO" id="GO:0016787">
    <property type="term" value="F:hydrolase activity"/>
    <property type="evidence" value="ECO:0007669"/>
    <property type="project" value="UniProtKB-UniRule"/>
</dbReference>
<evidence type="ECO:0000256" key="5">
    <source>
        <dbReference type="ARBA" id="ARBA00023125"/>
    </source>
</evidence>
<protein>
    <recommendedName>
        <fullName evidence="6">DNA 3'-5' helicase II</fullName>
    </recommendedName>
</protein>
<dbReference type="InterPro" id="IPR027417">
    <property type="entry name" value="P-loop_NTPase"/>
</dbReference>
<dbReference type="Proteomes" id="UP000494252">
    <property type="component" value="Unassembled WGS sequence"/>
</dbReference>
<dbReference type="PROSITE" id="PS51198">
    <property type="entry name" value="UVRD_HELICASE_ATP_BIND"/>
    <property type="match status" value="1"/>
</dbReference>
<proteinExistence type="predicted"/>
<dbReference type="PANTHER" id="PTHR11070:SF2">
    <property type="entry name" value="ATP-DEPENDENT DNA HELICASE SRS2"/>
    <property type="match status" value="1"/>
</dbReference>
<keyword evidence="3 7" id="KW-0347">Helicase</keyword>
<dbReference type="EMBL" id="CADIKI010000040">
    <property type="protein sequence ID" value="CAB3810653.1"/>
    <property type="molecule type" value="Genomic_DNA"/>
</dbReference>
<sequence length="376" mass="42698">MMFAWDARELNPEQVDAIEEPSSVFLIACPGSGKTRTLTYKIAYELSRRTDKRIVVAITYTHRAADEIRERIEGMGVDTSGLWIGTIHSFCLEWIIKPYGIYLPELARGYRILDRHDCELMLERLCAPYSGVTHWDCDYYFNESGYHLGCVDAWKHEALHKILREYFRELEEARQIDFELILWHAHNLMREQAHIASLLSQVFSYILVDEYQDTKEIQYSLVTAILREGGGRTKTFIVGDPNQAIYGSLGGYAISVADFRTAACIPIKKMALSRNYRSSQRIISYFSNFNVHATSIASAGENAKFPSTVSYNRHLPLADLHDELARLIKSSLSGSSSQGDLRTRAMVDFAGLDDTQTGSNVTGSAVRWTRPRTVQQ</sequence>
<keyword evidence="1 7" id="KW-0547">Nucleotide-binding</keyword>
<dbReference type="GO" id="GO:0005524">
    <property type="term" value="F:ATP binding"/>
    <property type="evidence" value="ECO:0007669"/>
    <property type="project" value="UniProtKB-UniRule"/>
</dbReference>
<keyword evidence="2 7" id="KW-0378">Hydrolase</keyword>
<organism evidence="9 10">
    <name type="scientific">Paraburkholderia fynbosensis</name>
    <dbReference type="NCBI Taxonomy" id="1200993"/>
    <lineage>
        <taxon>Bacteria</taxon>
        <taxon>Pseudomonadati</taxon>
        <taxon>Pseudomonadota</taxon>
        <taxon>Betaproteobacteria</taxon>
        <taxon>Burkholderiales</taxon>
        <taxon>Burkholderiaceae</taxon>
        <taxon>Paraburkholderia</taxon>
    </lineage>
</organism>
<dbReference type="InterPro" id="IPR014016">
    <property type="entry name" value="UvrD-like_ATP-bd"/>
</dbReference>
<evidence type="ECO:0000256" key="4">
    <source>
        <dbReference type="ARBA" id="ARBA00022840"/>
    </source>
</evidence>
<evidence type="ECO:0000256" key="1">
    <source>
        <dbReference type="ARBA" id="ARBA00022741"/>
    </source>
</evidence>
<dbReference type="GO" id="GO:0000725">
    <property type="term" value="P:recombinational repair"/>
    <property type="evidence" value="ECO:0007669"/>
    <property type="project" value="TreeGrafter"/>
</dbReference>
<evidence type="ECO:0000259" key="8">
    <source>
        <dbReference type="PROSITE" id="PS51198"/>
    </source>
</evidence>
<dbReference type="Pfam" id="PF00580">
    <property type="entry name" value="UvrD-helicase"/>
    <property type="match status" value="1"/>
</dbReference>
<dbReference type="PANTHER" id="PTHR11070">
    <property type="entry name" value="UVRD / RECB / PCRA DNA HELICASE FAMILY MEMBER"/>
    <property type="match status" value="1"/>
</dbReference>
<dbReference type="CDD" id="cd17932">
    <property type="entry name" value="DEXQc_UvrD"/>
    <property type="match status" value="1"/>
</dbReference>
<keyword evidence="4 7" id="KW-0067">ATP-binding</keyword>